<dbReference type="AlphaFoldDB" id="A0A243WLX8"/>
<gene>
    <name evidence="1" type="ORF">BXP70_02210</name>
</gene>
<dbReference type="Proteomes" id="UP000194873">
    <property type="component" value="Unassembled WGS sequence"/>
</dbReference>
<dbReference type="OrthoDB" id="981162at2"/>
<dbReference type="RefSeq" id="WP_086592362.1">
    <property type="nucleotide sequence ID" value="NZ_MTSE01000001.1"/>
</dbReference>
<comment type="caution">
    <text evidence="1">The sequence shown here is derived from an EMBL/GenBank/DDBJ whole genome shotgun (WGS) entry which is preliminary data.</text>
</comment>
<sequence length="145" mass="16482">MPDLTLASEPYGAVLFAPEVPCVIIQWHTFANRQQFRSLMDRALAAYQTEIAQHPAPIGWIADSRQLSALTPDDQAWCETDWNPRAYAAGVRYIGIVIPESIFGKIAVQQYVTNVLHNDHYTFETRTFSTVSETKKWLKQMLPVV</sequence>
<dbReference type="EMBL" id="MTSE01000001">
    <property type="protein sequence ID" value="OUJ76111.1"/>
    <property type="molecule type" value="Genomic_DNA"/>
</dbReference>
<proteinExistence type="predicted"/>
<evidence type="ECO:0008006" key="3">
    <source>
        <dbReference type="Google" id="ProtNLM"/>
    </source>
</evidence>
<name>A0A243WLX8_9BACT</name>
<evidence type="ECO:0000313" key="1">
    <source>
        <dbReference type="EMBL" id="OUJ76111.1"/>
    </source>
</evidence>
<keyword evidence="2" id="KW-1185">Reference proteome</keyword>
<protein>
    <recommendedName>
        <fullName evidence="3">STAS/SEC14 domain-containing protein</fullName>
    </recommendedName>
</protein>
<evidence type="ECO:0000313" key="2">
    <source>
        <dbReference type="Proteomes" id="UP000194873"/>
    </source>
</evidence>
<reference evidence="1 2" key="1">
    <citation type="submission" date="2017-01" db="EMBL/GenBank/DDBJ databases">
        <title>A new Hymenobacter.</title>
        <authorList>
            <person name="Liang Y."/>
            <person name="Feng F."/>
        </authorList>
    </citation>
    <scope>NUCLEOTIDE SEQUENCE [LARGE SCALE GENOMIC DNA]</scope>
    <source>
        <strain evidence="1">MIMBbqt21</strain>
    </source>
</reference>
<organism evidence="1 2">
    <name type="scientific">Hymenobacter crusticola</name>
    <dbReference type="NCBI Taxonomy" id="1770526"/>
    <lineage>
        <taxon>Bacteria</taxon>
        <taxon>Pseudomonadati</taxon>
        <taxon>Bacteroidota</taxon>
        <taxon>Cytophagia</taxon>
        <taxon>Cytophagales</taxon>
        <taxon>Hymenobacteraceae</taxon>
        <taxon>Hymenobacter</taxon>
    </lineage>
</organism>
<accession>A0A243WLX8</accession>